<dbReference type="GO" id="GO:0016747">
    <property type="term" value="F:acyltransferase activity, transferring groups other than amino-acyl groups"/>
    <property type="evidence" value="ECO:0007669"/>
    <property type="project" value="InterPro"/>
</dbReference>
<proteinExistence type="predicted"/>
<dbReference type="HOGENOM" id="CLU_082496_0_0_1"/>
<evidence type="ECO:0000259" key="1">
    <source>
        <dbReference type="PROSITE" id="PS51186"/>
    </source>
</evidence>
<dbReference type="OrthoDB" id="64477at2759"/>
<name>A0A066XUJ2_COLSU</name>
<reference evidence="3" key="1">
    <citation type="journal article" date="2014" name="Genome Announc.">
        <title>Draft genome sequence of Colletotrichum sublineola, a destructive pathogen of cultivated sorghum.</title>
        <authorList>
            <person name="Baroncelli R."/>
            <person name="Sanz-Martin J.M."/>
            <person name="Rech G.E."/>
            <person name="Sukno S.A."/>
            <person name="Thon M.R."/>
        </authorList>
    </citation>
    <scope>NUCLEOTIDE SEQUENCE [LARGE SCALE GENOMIC DNA]</scope>
    <source>
        <strain evidence="3">TX430BB</strain>
    </source>
</reference>
<dbReference type="Proteomes" id="UP000027238">
    <property type="component" value="Unassembled WGS sequence"/>
</dbReference>
<dbReference type="InterPro" id="IPR000182">
    <property type="entry name" value="GNAT_dom"/>
</dbReference>
<comment type="caution">
    <text evidence="2">The sequence shown here is derived from an EMBL/GenBank/DDBJ whole genome shotgun (WGS) entry which is preliminary data.</text>
</comment>
<dbReference type="Gene3D" id="3.40.630.30">
    <property type="match status" value="1"/>
</dbReference>
<accession>A0A066XUJ2</accession>
<dbReference type="PANTHER" id="PTHR43792:SF16">
    <property type="entry name" value="N-ACETYLTRANSFERASE DOMAIN-CONTAINING PROTEIN"/>
    <property type="match status" value="1"/>
</dbReference>
<dbReference type="SUPFAM" id="SSF55729">
    <property type="entry name" value="Acyl-CoA N-acyltransferases (Nat)"/>
    <property type="match status" value="1"/>
</dbReference>
<dbReference type="EMBL" id="JMSE01000514">
    <property type="protein sequence ID" value="KDN69431.1"/>
    <property type="molecule type" value="Genomic_DNA"/>
</dbReference>
<protein>
    <submittedName>
        <fullName evidence="2">Putative acetyltransferase</fullName>
    </submittedName>
</protein>
<dbReference type="eggNOG" id="ENOG502S5ER">
    <property type="taxonomic scope" value="Eukaryota"/>
</dbReference>
<dbReference type="AlphaFoldDB" id="A0A066XUJ2"/>
<gene>
    <name evidence="2" type="ORF">CSUB01_05348</name>
</gene>
<feature type="domain" description="N-acetyltransferase" evidence="1">
    <location>
        <begin position="18"/>
        <end position="195"/>
    </location>
</feature>
<keyword evidence="2" id="KW-0808">Transferase</keyword>
<keyword evidence="3" id="KW-1185">Reference proteome</keyword>
<evidence type="ECO:0000313" key="3">
    <source>
        <dbReference type="Proteomes" id="UP000027238"/>
    </source>
</evidence>
<dbReference type="InterPro" id="IPR016181">
    <property type="entry name" value="Acyl_CoA_acyltransferase"/>
</dbReference>
<dbReference type="PANTHER" id="PTHR43792">
    <property type="entry name" value="GNAT FAMILY, PUTATIVE (AFU_ORTHOLOGUE AFUA_3G00765)-RELATED-RELATED"/>
    <property type="match status" value="1"/>
</dbReference>
<evidence type="ECO:0000313" key="2">
    <source>
        <dbReference type="EMBL" id="KDN69431.1"/>
    </source>
</evidence>
<dbReference type="Pfam" id="PF13302">
    <property type="entry name" value="Acetyltransf_3"/>
    <property type="match status" value="1"/>
</dbReference>
<sequence length="213" mass="24199">MASSKFARPAYEIKSPRLIMRTATDSDAEEFLNLLTKAENFPFGEPEKDLTLEKLRVRIGKFAESTAKGKDAFMVIALRDTNQLIGYGGYNTFESLDPAEFLTATTLSPGPKYMTDFGIMIDHEHWRKGYGMETISALVEHARAELGCELFRTETDNDNEPWRALMRALGLAGLEERHKASYDASLDVWVWKFDAGHWDQAKKRLKAEGKWVL</sequence>
<dbReference type="OMA" id="KFDAGHW"/>
<dbReference type="PROSITE" id="PS51186">
    <property type="entry name" value="GNAT"/>
    <property type="match status" value="1"/>
</dbReference>
<dbReference type="InterPro" id="IPR051531">
    <property type="entry name" value="N-acetyltransferase"/>
</dbReference>
<organism evidence="2 3">
    <name type="scientific">Colletotrichum sublineola</name>
    <name type="common">Sorghum anthracnose fungus</name>
    <dbReference type="NCBI Taxonomy" id="1173701"/>
    <lineage>
        <taxon>Eukaryota</taxon>
        <taxon>Fungi</taxon>
        <taxon>Dikarya</taxon>
        <taxon>Ascomycota</taxon>
        <taxon>Pezizomycotina</taxon>
        <taxon>Sordariomycetes</taxon>
        <taxon>Hypocreomycetidae</taxon>
        <taxon>Glomerellales</taxon>
        <taxon>Glomerellaceae</taxon>
        <taxon>Colletotrichum</taxon>
        <taxon>Colletotrichum graminicola species complex</taxon>
    </lineage>
</organism>